<keyword evidence="4" id="KW-1185">Reference proteome</keyword>
<dbReference type="PANTHER" id="PTHR30203">
    <property type="entry name" value="OUTER MEMBRANE CATION EFFLUX PROTEIN"/>
    <property type="match status" value="1"/>
</dbReference>
<feature type="chain" id="PRO_5045690736" evidence="2">
    <location>
        <begin position="28"/>
        <end position="452"/>
    </location>
</feature>
<feature type="signal peptide" evidence="2">
    <location>
        <begin position="1"/>
        <end position="27"/>
    </location>
</feature>
<proteinExistence type="inferred from homology"/>
<sequence>MTNLFRPSAIALLLSLSLGGCVSSQYQAPKQLTAEQPLPATYQLVATPADWWQQLHDPQLMTLLQQAGTQNASLLAASANIKRYAALQSDAADNDLPQLTATAGIERSQQGKDGVISSRYQQGASLAWQLDLSGAVALAEQAAQQDREIALLRLQEVQLAVLTQVARHYGDWLGAQLQIEVAQANLANLAKTRSIVQAQLDAGSASALELTRLQAQVYQVEAGLPALYLQQSQAELALAALTAQTEVKLTKRSLPQFSQPLALSQWQDALAKRPDLAIAERQLAKAHTQLAIDKAAWYPQLSLQGFLGFVSLGRVKTGSDQQSWSLAPSLSLPAADPMSVADRIDASTAGTEVALQQYRAQVFAVVRDLKGSLDTYNQGRRAQLLQQQQLAASAEAVRLTQLRYQSGMADFLQLLDAERELLSARDQAARLSLANYQHMVGLYQEFSAGLAL</sequence>
<dbReference type="PANTHER" id="PTHR30203:SF25">
    <property type="entry name" value="OUTER MEMBRANE PROTEIN-RELATED"/>
    <property type="match status" value="1"/>
</dbReference>
<dbReference type="Proteomes" id="UP001589813">
    <property type="component" value="Unassembled WGS sequence"/>
</dbReference>
<keyword evidence="2" id="KW-0732">Signal</keyword>
<comment type="caution">
    <text evidence="3">The sequence shown here is derived from an EMBL/GenBank/DDBJ whole genome shotgun (WGS) entry which is preliminary data.</text>
</comment>
<comment type="similarity">
    <text evidence="1">Belongs to the outer membrane factor (OMF) (TC 1.B.17) family.</text>
</comment>
<dbReference type="Gene3D" id="1.20.1600.10">
    <property type="entry name" value="Outer membrane efflux proteins (OEP)"/>
    <property type="match status" value="1"/>
</dbReference>
<evidence type="ECO:0000256" key="1">
    <source>
        <dbReference type="ARBA" id="ARBA00007613"/>
    </source>
</evidence>
<evidence type="ECO:0000256" key="2">
    <source>
        <dbReference type="SAM" id="SignalP"/>
    </source>
</evidence>
<reference evidence="3 4" key="1">
    <citation type="submission" date="2024-09" db="EMBL/GenBank/DDBJ databases">
        <authorList>
            <person name="Sun Q."/>
            <person name="Mori K."/>
        </authorList>
    </citation>
    <scope>NUCLEOTIDE SEQUENCE [LARGE SCALE GENOMIC DNA]</scope>
    <source>
        <strain evidence="3 4">KCTC 23315</strain>
    </source>
</reference>
<name>A0ABV6B9F0_9GAMM</name>
<evidence type="ECO:0000313" key="4">
    <source>
        <dbReference type="Proteomes" id="UP001589813"/>
    </source>
</evidence>
<dbReference type="RefSeq" id="WP_377240815.1">
    <property type="nucleotide sequence ID" value="NZ_JBHLXP010000001.1"/>
</dbReference>
<dbReference type="InterPro" id="IPR003423">
    <property type="entry name" value="OMP_efflux"/>
</dbReference>
<dbReference type="Gene3D" id="2.20.200.10">
    <property type="entry name" value="Outer membrane efflux proteins (OEP)"/>
    <property type="match status" value="1"/>
</dbReference>
<dbReference type="Pfam" id="PF02321">
    <property type="entry name" value="OEP"/>
    <property type="match status" value="2"/>
</dbReference>
<accession>A0ABV6B9F0</accession>
<dbReference type="SUPFAM" id="SSF56954">
    <property type="entry name" value="Outer membrane efflux proteins (OEP)"/>
    <property type="match status" value="1"/>
</dbReference>
<dbReference type="PROSITE" id="PS51257">
    <property type="entry name" value="PROKAR_LIPOPROTEIN"/>
    <property type="match status" value="1"/>
</dbReference>
<evidence type="ECO:0000313" key="3">
    <source>
        <dbReference type="EMBL" id="MFC0047481.1"/>
    </source>
</evidence>
<gene>
    <name evidence="3" type="ORF">ACFFJP_04135</name>
</gene>
<dbReference type="InterPro" id="IPR010131">
    <property type="entry name" value="MdtP/NodT-like"/>
</dbReference>
<dbReference type="EMBL" id="JBHLXP010000001">
    <property type="protein sequence ID" value="MFC0047481.1"/>
    <property type="molecule type" value="Genomic_DNA"/>
</dbReference>
<organism evidence="3 4">
    <name type="scientific">Rheinheimera tilapiae</name>
    <dbReference type="NCBI Taxonomy" id="875043"/>
    <lineage>
        <taxon>Bacteria</taxon>
        <taxon>Pseudomonadati</taxon>
        <taxon>Pseudomonadota</taxon>
        <taxon>Gammaproteobacteria</taxon>
        <taxon>Chromatiales</taxon>
        <taxon>Chromatiaceae</taxon>
        <taxon>Rheinheimera</taxon>
    </lineage>
</organism>
<protein>
    <submittedName>
        <fullName evidence="3">TolC family protein</fullName>
    </submittedName>
</protein>